<evidence type="ECO:0000313" key="2">
    <source>
        <dbReference type="Proteomes" id="UP001519460"/>
    </source>
</evidence>
<comment type="caution">
    <text evidence="1">The sequence shown here is derived from an EMBL/GenBank/DDBJ whole genome shotgun (WGS) entry which is preliminary data.</text>
</comment>
<dbReference type="Proteomes" id="UP001519460">
    <property type="component" value="Unassembled WGS sequence"/>
</dbReference>
<keyword evidence="2" id="KW-1185">Reference proteome</keyword>
<evidence type="ECO:0000313" key="1">
    <source>
        <dbReference type="EMBL" id="KAK7501417.1"/>
    </source>
</evidence>
<gene>
    <name evidence="1" type="ORF">BaRGS_00007221</name>
</gene>
<dbReference type="EMBL" id="JACVVK020000031">
    <property type="protein sequence ID" value="KAK7501417.1"/>
    <property type="molecule type" value="Genomic_DNA"/>
</dbReference>
<organism evidence="1 2">
    <name type="scientific">Batillaria attramentaria</name>
    <dbReference type="NCBI Taxonomy" id="370345"/>
    <lineage>
        <taxon>Eukaryota</taxon>
        <taxon>Metazoa</taxon>
        <taxon>Spiralia</taxon>
        <taxon>Lophotrochozoa</taxon>
        <taxon>Mollusca</taxon>
        <taxon>Gastropoda</taxon>
        <taxon>Caenogastropoda</taxon>
        <taxon>Sorbeoconcha</taxon>
        <taxon>Cerithioidea</taxon>
        <taxon>Batillariidae</taxon>
        <taxon>Batillaria</taxon>
    </lineage>
</organism>
<name>A0ABD0LQZ5_9CAEN</name>
<reference evidence="1 2" key="1">
    <citation type="journal article" date="2023" name="Sci. Data">
        <title>Genome assembly of the Korean intertidal mud-creeper Batillaria attramentaria.</title>
        <authorList>
            <person name="Patra A.K."/>
            <person name="Ho P.T."/>
            <person name="Jun S."/>
            <person name="Lee S.J."/>
            <person name="Kim Y."/>
            <person name="Won Y.J."/>
        </authorList>
    </citation>
    <scope>NUCLEOTIDE SEQUENCE [LARGE SCALE GENOMIC DNA]</scope>
    <source>
        <strain evidence="1">Wonlab-2016</strain>
    </source>
</reference>
<sequence>MIIQWQAHTLGGDTKAIDALDPTVASLATLSRVTNNQPSASSRYRRTSPVRLFHTGPCLVDKSQTG</sequence>
<accession>A0ABD0LQZ5</accession>
<proteinExistence type="predicted"/>
<protein>
    <submittedName>
        <fullName evidence="1">Uncharacterized protein</fullName>
    </submittedName>
</protein>
<dbReference type="AlphaFoldDB" id="A0ABD0LQZ5"/>